<comment type="caution">
    <text evidence="2">The sequence shown here is derived from an EMBL/GenBank/DDBJ whole genome shotgun (WGS) entry which is preliminary data.</text>
</comment>
<evidence type="ECO:0000313" key="3">
    <source>
        <dbReference type="Proteomes" id="UP000299102"/>
    </source>
</evidence>
<evidence type="ECO:0000313" key="2">
    <source>
        <dbReference type="EMBL" id="GBP00545.1"/>
    </source>
</evidence>
<accession>A0A4C1SEN6</accession>
<name>A0A4C1SEN6_EUMVA</name>
<dbReference type="EMBL" id="BGZK01003371">
    <property type="protein sequence ID" value="GBP00545.1"/>
    <property type="molecule type" value="Genomic_DNA"/>
</dbReference>
<organism evidence="2 3">
    <name type="scientific">Eumeta variegata</name>
    <name type="common">Bagworm moth</name>
    <name type="synonym">Eumeta japonica</name>
    <dbReference type="NCBI Taxonomy" id="151549"/>
    <lineage>
        <taxon>Eukaryota</taxon>
        <taxon>Metazoa</taxon>
        <taxon>Ecdysozoa</taxon>
        <taxon>Arthropoda</taxon>
        <taxon>Hexapoda</taxon>
        <taxon>Insecta</taxon>
        <taxon>Pterygota</taxon>
        <taxon>Neoptera</taxon>
        <taxon>Endopterygota</taxon>
        <taxon>Lepidoptera</taxon>
        <taxon>Glossata</taxon>
        <taxon>Ditrysia</taxon>
        <taxon>Tineoidea</taxon>
        <taxon>Psychidae</taxon>
        <taxon>Oiketicinae</taxon>
        <taxon>Eumeta</taxon>
    </lineage>
</organism>
<keyword evidence="3" id="KW-1185">Reference proteome</keyword>
<reference evidence="2 3" key="1">
    <citation type="journal article" date="2019" name="Commun. Biol.">
        <title>The bagworm genome reveals a unique fibroin gene that provides high tensile strength.</title>
        <authorList>
            <person name="Kono N."/>
            <person name="Nakamura H."/>
            <person name="Ohtoshi R."/>
            <person name="Tomita M."/>
            <person name="Numata K."/>
            <person name="Arakawa K."/>
        </authorList>
    </citation>
    <scope>NUCLEOTIDE SEQUENCE [LARGE SCALE GENOMIC DNA]</scope>
</reference>
<evidence type="ECO:0000256" key="1">
    <source>
        <dbReference type="SAM" id="MobiDB-lite"/>
    </source>
</evidence>
<dbReference type="Proteomes" id="UP000299102">
    <property type="component" value="Unassembled WGS sequence"/>
</dbReference>
<sequence length="115" mass="12354">MRAAIPPPAQTARTQAPAVNRGASARPRTVNDQTRGFEVLDITLSNARSYSNAITSPANQAPRAAKPTLSVPRARDELEFCVALRLCDCELHEWAPVLVAWSVAAASMAQCRALV</sequence>
<proteinExistence type="predicted"/>
<protein>
    <submittedName>
        <fullName evidence="2">Uncharacterized protein</fullName>
    </submittedName>
</protein>
<feature type="region of interest" description="Disordered" evidence="1">
    <location>
        <begin position="1"/>
        <end position="30"/>
    </location>
</feature>
<dbReference type="AlphaFoldDB" id="A0A4C1SEN6"/>
<gene>
    <name evidence="2" type="ORF">EVAR_17472_1</name>
</gene>